<comment type="caution">
    <text evidence="6">The sequence shown here is derived from an EMBL/GenBank/DDBJ whole genome shotgun (WGS) entry which is preliminary data.</text>
</comment>
<dbReference type="PROSITE" id="PS00028">
    <property type="entry name" value="ZINC_FINGER_C2H2_1"/>
    <property type="match status" value="1"/>
</dbReference>
<keyword evidence="7" id="KW-1185">Reference proteome</keyword>
<feature type="domain" description="C2H2-type" evidence="5">
    <location>
        <begin position="36"/>
        <end position="66"/>
    </location>
</feature>
<feature type="compositionally biased region" description="Polar residues" evidence="4">
    <location>
        <begin position="1"/>
        <end position="15"/>
    </location>
</feature>
<protein>
    <recommendedName>
        <fullName evidence="5">C2H2-type domain-containing protein</fullName>
    </recommendedName>
</protein>
<sequence>STLMDMESIASSGRSTPAMMNGHGGASSSSTKGSSYPCCWDQCHMLFSTSPDLAEHIRGVHVDGQRGG</sequence>
<dbReference type="PROSITE" id="PS50157">
    <property type="entry name" value="ZINC_FINGER_C2H2_2"/>
    <property type="match status" value="1"/>
</dbReference>
<dbReference type="SMART" id="SM00355">
    <property type="entry name" value="ZnF_C2H2"/>
    <property type="match status" value="1"/>
</dbReference>
<reference evidence="6 7" key="1">
    <citation type="submission" date="2024-05" db="EMBL/GenBank/DDBJ databases">
        <title>Genome sequencing and assembly of Indian major carp, Cirrhinus mrigala (Hamilton, 1822).</title>
        <authorList>
            <person name="Mohindra V."/>
            <person name="Chowdhury L.M."/>
            <person name="Lal K."/>
            <person name="Jena J.K."/>
        </authorList>
    </citation>
    <scope>NUCLEOTIDE SEQUENCE [LARGE SCALE GENOMIC DNA]</scope>
    <source>
        <strain evidence="6">CM1030</strain>
        <tissue evidence="6">Blood</tissue>
    </source>
</reference>
<gene>
    <name evidence="6" type="ORF">M9458_010032</name>
</gene>
<dbReference type="EMBL" id="JAMKFB020000004">
    <property type="protein sequence ID" value="KAL0196460.1"/>
    <property type="molecule type" value="Genomic_DNA"/>
</dbReference>
<feature type="region of interest" description="Disordered" evidence="4">
    <location>
        <begin position="1"/>
        <end position="32"/>
    </location>
</feature>
<dbReference type="Proteomes" id="UP001529510">
    <property type="component" value="Unassembled WGS sequence"/>
</dbReference>
<evidence type="ECO:0000313" key="7">
    <source>
        <dbReference type="Proteomes" id="UP001529510"/>
    </source>
</evidence>
<dbReference type="GO" id="GO:0005634">
    <property type="term" value="C:nucleus"/>
    <property type="evidence" value="ECO:0007669"/>
    <property type="project" value="UniProtKB-SubCell"/>
</dbReference>
<keyword evidence="3" id="KW-0863">Zinc-finger</keyword>
<evidence type="ECO:0000259" key="5">
    <source>
        <dbReference type="PROSITE" id="PS50157"/>
    </source>
</evidence>
<dbReference type="SUPFAM" id="SSF57667">
    <property type="entry name" value="beta-beta-alpha zinc fingers"/>
    <property type="match status" value="1"/>
</dbReference>
<dbReference type="PANTHER" id="PTHR46541">
    <property type="entry name" value="ZINC FINGER PROTEIN AEBP2"/>
    <property type="match status" value="1"/>
</dbReference>
<dbReference type="GO" id="GO:0006325">
    <property type="term" value="P:chromatin organization"/>
    <property type="evidence" value="ECO:0007669"/>
    <property type="project" value="UniProtKB-KW"/>
</dbReference>
<evidence type="ECO:0000313" key="6">
    <source>
        <dbReference type="EMBL" id="KAL0196460.1"/>
    </source>
</evidence>
<evidence type="ECO:0000256" key="4">
    <source>
        <dbReference type="SAM" id="MobiDB-lite"/>
    </source>
</evidence>
<dbReference type="InterPro" id="IPR036236">
    <property type="entry name" value="Znf_C2H2_sf"/>
</dbReference>
<dbReference type="InterPro" id="IPR013087">
    <property type="entry name" value="Znf_C2H2_type"/>
</dbReference>
<dbReference type="InterPro" id="IPR052130">
    <property type="entry name" value="AEBP2/jing_C2H2-ZnF"/>
</dbReference>
<keyword evidence="1" id="KW-0156">Chromatin regulator</keyword>
<organism evidence="6 7">
    <name type="scientific">Cirrhinus mrigala</name>
    <name type="common">Mrigala</name>
    <dbReference type="NCBI Taxonomy" id="683832"/>
    <lineage>
        <taxon>Eukaryota</taxon>
        <taxon>Metazoa</taxon>
        <taxon>Chordata</taxon>
        <taxon>Craniata</taxon>
        <taxon>Vertebrata</taxon>
        <taxon>Euteleostomi</taxon>
        <taxon>Actinopterygii</taxon>
        <taxon>Neopterygii</taxon>
        <taxon>Teleostei</taxon>
        <taxon>Ostariophysi</taxon>
        <taxon>Cypriniformes</taxon>
        <taxon>Cyprinidae</taxon>
        <taxon>Labeoninae</taxon>
        <taxon>Labeonini</taxon>
        <taxon>Cirrhinus</taxon>
    </lineage>
</organism>
<accession>A0ABD0RG40</accession>
<dbReference type="PANTHER" id="PTHR46541:SF1">
    <property type="entry name" value="ZINC FINGER PROTEIN AEBP2"/>
    <property type="match status" value="1"/>
</dbReference>
<dbReference type="Gene3D" id="3.30.160.60">
    <property type="entry name" value="Classic Zinc Finger"/>
    <property type="match status" value="1"/>
</dbReference>
<comment type="similarity">
    <text evidence="2">Belongs to the AEBP2/jing C2H2-type zinc-finger family.</text>
</comment>
<evidence type="ECO:0000256" key="3">
    <source>
        <dbReference type="PROSITE-ProRule" id="PRU00042"/>
    </source>
</evidence>
<proteinExistence type="inferred from homology"/>
<keyword evidence="3" id="KW-0479">Metal-binding</keyword>
<dbReference type="GO" id="GO:0008270">
    <property type="term" value="F:zinc ion binding"/>
    <property type="evidence" value="ECO:0007669"/>
    <property type="project" value="UniProtKB-KW"/>
</dbReference>
<name>A0ABD0RG40_CIRMR</name>
<feature type="non-terminal residue" evidence="6">
    <location>
        <position position="68"/>
    </location>
</feature>
<feature type="non-terminal residue" evidence="6">
    <location>
        <position position="1"/>
    </location>
</feature>
<evidence type="ECO:0000256" key="2">
    <source>
        <dbReference type="ARBA" id="ARBA00037930"/>
    </source>
</evidence>
<dbReference type="AlphaFoldDB" id="A0ABD0RG40"/>
<evidence type="ECO:0000256" key="1">
    <source>
        <dbReference type="ARBA" id="ARBA00022853"/>
    </source>
</evidence>
<keyword evidence="3" id="KW-0862">Zinc</keyword>